<evidence type="ECO:0000256" key="1">
    <source>
        <dbReference type="SAM" id="MobiDB-lite"/>
    </source>
</evidence>
<evidence type="ECO:0000313" key="2">
    <source>
        <dbReference type="EMBL" id="MED6114827.1"/>
    </source>
</evidence>
<keyword evidence="3" id="KW-1185">Reference proteome</keyword>
<feature type="non-terminal residue" evidence="2">
    <location>
        <position position="1"/>
    </location>
</feature>
<dbReference type="EMBL" id="JASCZI010001357">
    <property type="protein sequence ID" value="MED6114827.1"/>
    <property type="molecule type" value="Genomic_DNA"/>
</dbReference>
<feature type="region of interest" description="Disordered" evidence="1">
    <location>
        <begin position="15"/>
        <end position="50"/>
    </location>
</feature>
<comment type="caution">
    <text evidence="2">The sequence shown here is derived from an EMBL/GenBank/DDBJ whole genome shotgun (WGS) entry which is preliminary data.</text>
</comment>
<organism evidence="2 3">
    <name type="scientific">Stylosanthes scabra</name>
    <dbReference type="NCBI Taxonomy" id="79078"/>
    <lineage>
        <taxon>Eukaryota</taxon>
        <taxon>Viridiplantae</taxon>
        <taxon>Streptophyta</taxon>
        <taxon>Embryophyta</taxon>
        <taxon>Tracheophyta</taxon>
        <taxon>Spermatophyta</taxon>
        <taxon>Magnoliopsida</taxon>
        <taxon>eudicotyledons</taxon>
        <taxon>Gunneridae</taxon>
        <taxon>Pentapetalae</taxon>
        <taxon>rosids</taxon>
        <taxon>fabids</taxon>
        <taxon>Fabales</taxon>
        <taxon>Fabaceae</taxon>
        <taxon>Papilionoideae</taxon>
        <taxon>50 kb inversion clade</taxon>
        <taxon>dalbergioids sensu lato</taxon>
        <taxon>Dalbergieae</taxon>
        <taxon>Pterocarpus clade</taxon>
        <taxon>Stylosanthes</taxon>
    </lineage>
</organism>
<feature type="compositionally biased region" description="Polar residues" evidence="1">
    <location>
        <begin position="81"/>
        <end position="90"/>
    </location>
</feature>
<gene>
    <name evidence="2" type="ORF">PIB30_084174</name>
</gene>
<accession>A0ABU6QS23</accession>
<name>A0ABU6QS23_9FABA</name>
<sequence length="98" mass="10901">YATSEVLADSVLEDAAMRDYNSGEDSDYEEDSSCHSTKEDKEVPNTPAGHPWLVLPPPLPIPESFLHDSKFSRRGTHRTDTMLSDLSGKSQHPIISKM</sequence>
<evidence type="ECO:0000313" key="3">
    <source>
        <dbReference type="Proteomes" id="UP001341840"/>
    </source>
</evidence>
<feature type="region of interest" description="Disordered" evidence="1">
    <location>
        <begin position="76"/>
        <end position="98"/>
    </location>
</feature>
<feature type="compositionally biased region" description="Basic and acidic residues" evidence="1">
    <location>
        <begin position="32"/>
        <end position="43"/>
    </location>
</feature>
<feature type="compositionally biased region" description="Acidic residues" evidence="1">
    <location>
        <begin position="22"/>
        <end position="31"/>
    </location>
</feature>
<dbReference type="Proteomes" id="UP001341840">
    <property type="component" value="Unassembled WGS sequence"/>
</dbReference>
<reference evidence="2 3" key="1">
    <citation type="journal article" date="2023" name="Plants (Basel)">
        <title>Bridging the Gap: Combining Genomics and Transcriptomics Approaches to Understand Stylosanthes scabra, an Orphan Legume from the Brazilian Caatinga.</title>
        <authorList>
            <person name="Ferreira-Neto J.R.C."/>
            <person name="da Silva M.D."/>
            <person name="Binneck E."/>
            <person name="de Melo N.F."/>
            <person name="da Silva R.H."/>
            <person name="de Melo A.L.T.M."/>
            <person name="Pandolfi V."/>
            <person name="Bustamante F.O."/>
            <person name="Brasileiro-Vidal A.C."/>
            <person name="Benko-Iseppon A.M."/>
        </authorList>
    </citation>
    <scope>NUCLEOTIDE SEQUENCE [LARGE SCALE GENOMIC DNA]</scope>
    <source>
        <tissue evidence="2">Leaves</tissue>
    </source>
</reference>
<protein>
    <submittedName>
        <fullName evidence="2">Uncharacterized protein</fullName>
    </submittedName>
</protein>
<proteinExistence type="predicted"/>